<dbReference type="SUPFAM" id="SSF55469">
    <property type="entry name" value="FMN-dependent nitroreductase-like"/>
    <property type="match status" value="1"/>
</dbReference>
<keyword evidence="2" id="KW-0560">Oxidoreductase</keyword>
<evidence type="ECO:0000313" key="5">
    <source>
        <dbReference type="Proteomes" id="UP000767854"/>
    </source>
</evidence>
<proteinExistence type="inferred from homology"/>
<sequence length="187" mass="21545">MENRNFDYDVMTEIKTHWSPRAFNPNKKVPETELNAILEAARYAPSCFNEQPWRFIIAETPNERAQIISSMTPGNKEWAPNAPVLMVILSKKQFTRGEKDNRWHLFDAGTSWGYLQLEAQRRGLITHAMGGFNVETIREAFNVPDDFTIIALIALGYYGSKENLSDTYKAKEKPSPRMALDEIRIKF</sequence>
<evidence type="ECO:0000256" key="1">
    <source>
        <dbReference type="ARBA" id="ARBA00007118"/>
    </source>
</evidence>
<dbReference type="InterPro" id="IPR029479">
    <property type="entry name" value="Nitroreductase"/>
</dbReference>
<dbReference type="Gene3D" id="3.40.109.10">
    <property type="entry name" value="NADH Oxidase"/>
    <property type="match status" value="1"/>
</dbReference>
<dbReference type="EMBL" id="JAFBDT010000006">
    <property type="protein sequence ID" value="MBM7561641.1"/>
    <property type="molecule type" value="Genomic_DNA"/>
</dbReference>
<dbReference type="Pfam" id="PF00881">
    <property type="entry name" value="Nitroreductase"/>
    <property type="match status" value="2"/>
</dbReference>
<feature type="domain" description="Nitroreductase" evidence="3">
    <location>
        <begin position="14"/>
        <end position="68"/>
    </location>
</feature>
<gene>
    <name evidence="4" type="ORF">JOC49_001161</name>
</gene>
<feature type="domain" description="Nitroreductase" evidence="3">
    <location>
        <begin position="72"/>
        <end position="157"/>
    </location>
</feature>
<protein>
    <submittedName>
        <fullName evidence="4">Nitroreductase</fullName>
    </submittedName>
</protein>
<evidence type="ECO:0000256" key="2">
    <source>
        <dbReference type="ARBA" id="ARBA00023002"/>
    </source>
</evidence>
<keyword evidence="5" id="KW-1185">Reference proteome</keyword>
<dbReference type="PANTHER" id="PTHR43673">
    <property type="entry name" value="NAD(P)H NITROREDUCTASE YDGI-RELATED"/>
    <property type="match status" value="1"/>
</dbReference>
<evidence type="ECO:0000313" key="4">
    <source>
        <dbReference type="EMBL" id="MBM7561641.1"/>
    </source>
</evidence>
<organism evidence="4 5">
    <name type="scientific">Fusibacter tunisiensis</name>
    <dbReference type="NCBI Taxonomy" id="1008308"/>
    <lineage>
        <taxon>Bacteria</taxon>
        <taxon>Bacillati</taxon>
        <taxon>Bacillota</taxon>
        <taxon>Clostridia</taxon>
        <taxon>Eubacteriales</taxon>
        <taxon>Eubacteriales Family XII. Incertae Sedis</taxon>
        <taxon>Fusibacter</taxon>
    </lineage>
</organism>
<evidence type="ECO:0000259" key="3">
    <source>
        <dbReference type="Pfam" id="PF00881"/>
    </source>
</evidence>
<comment type="similarity">
    <text evidence="1">Belongs to the nitroreductase family.</text>
</comment>
<dbReference type="CDD" id="cd02138">
    <property type="entry name" value="TdsD-like"/>
    <property type="match status" value="1"/>
</dbReference>
<reference evidence="4 5" key="1">
    <citation type="submission" date="2021-01" db="EMBL/GenBank/DDBJ databases">
        <title>Genomic Encyclopedia of Type Strains, Phase IV (KMG-IV): sequencing the most valuable type-strain genomes for metagenomic binning, comparative biology and taxonomic classification.</title>
        <authorList>
            <person name="Goeker M."/>
        </authorList>
    </citation>
    <scope>NUCLEOTIDE SEQUENCE [LARGE SCALE GENOMIC DNA]</scope>
    <source>
        <strain evidence="4 5">DSM 24436</strain>
    </source>
</reference>
<dbReference type="RefSeq" id="WP_204663331.1">
    <property type="nucleotide sequence ID" value="NZ_JAFBDT010000006.1"/>
</dbReference>
<dbReference type="Proteomes" id="UP000767854">
    <property type="component" value="Unassembled WGS sequence"/>
</dbReference>
<dbReference type="InterPro" id="IPR000415">
    <property type="entry name" value="Nitroreductase-like"/>
</dbReference>
<dbReference type="PANTHER" id="PTHR43673:SF10">
    <property type="entry name" value="NADH DEHYDROGENASE_NAD(P)H NITROREDUCTASE XCC3605-RELATED"/>
    <property type="match status" value="1"/>
</dbReference>
<comment type="caution">
    <text evidence="4">The sequence shown here is derived from an EMBL/GenBank/DDBJ whole genome shotgun (WGS) entry which is preliminary data.</text>
</comment>
<accession>A0ABS2MQH0</accession>
<name>A0ABS2MQH0_9FIRM</name>